<sequence length="709" mass="74103">MVLPPPAYKYNKINKLSRTITPSALSCAIFLALNTTAYALPNNEASCDINGNCSPDLGAIIDVNNALAPPLESGGTGTKSVTGNKVTVENSPTTGISNVLGAFHNAKEVSNNTVTINGGVVIEGVIGGFSINDTAKENTVTINGGTVGEDVMGGISIGGTAKENSVTINGGTVGDVMGGSGRRGTAKENSVTINGGTINGNIIGSESSEGAGNNTIIINGGTILSELVSGGYNIYGSDSINNTLTINGSPKFGEKTILFGGIDEEGTADSTTGNTLNLHTTDLKVKNIAHFENLRFFVQEDTPKDSSFLTLSTDKDTDITGTKIGVGVEGNTSLLKDGDKLVLIKKEQGELKTDATLTNTVTGMQGIAVKYVFELEKQDNQTLIAKAKSGFNSSSGSGGSSGGSTAGTVHPQTKSLLESGLAGLNFINNGADLVDSAMTQLTPYDGIKTFGAIRGGKYRTETGSHIDVKGTNLLVGVGRQAGQFQFGTYVEAGFGSYDSENDIKDTTVTAEGDTKYYGIGATLKQAFNRFFVEGGLRLGHSQTTYNSDDFEGSNTVATEVKFTTKRAYAGANFGLGYNAQLSDAFTLTPYGKVFYTYLSNEQQHIEGSLFKFDSVRSLRTQLGAKMQYQLSDKTKLYSTLAWENEAKGKATGTVLGLDMPSPSLKGNTGIVEFGVTFTPSQNLSINLGATGNFGKRRGASANALISYGF</sequence>
<dbReference type="OrthoDB" id="6477647at2"/>
<dbReference type="SUPFAM" id="SSF103515">
    <property type="entry name" value="Autotransporter"/>
    <property type="match status" value="1"/>
</dbReference>
<feature type="region of interest" description="Disordered" evidence="1">
    <location>
        <begin position="391"/>
        <end position="411"/>
    </location>
</feature>
<name>A0A1H7UDA2_9PAST</name>
<dbReference type="Gene3D" id="2.40.128.130">
    <property type="entry name" value="Autotransporter beta-domain"/>
    <property type="match status" value="1"/>
</dbReference>
<accession>A0A1H7UDA2</accession>
<feature type="compositionally biased region" description="Gly residues" evidence="1">
    <location>
        <begin position="396"/>
        <end position="405"/>
    </location>
</feature>
<dbReference type="Proteomes" id="UP000198883">
    <property type="component" value="Unassembled WGS sequence"/>
</dbReference>
<dbReference type="SMART" id="SM00869">
    <property type="entry name" value="Autotransporter"/>
    <property type="match status" value="1"/>
</dbReference>
<dbReference type="GeneID" id="83545578"/>
<protein>
    <recommendedName>
        <fullName evidence="3">Autotransporter domain-containing protein</fullName>
    </recommendedName>
</protein>
<dbReference type="RefSeq" id="WP_090919714.1">
    <property type="nucleotide sequence ID" value="NZ_CP016180.1"/>
</dbReference>
<dbReference type="AlphaFoldDB" id="A0A1H7UDA2"/>
<feature type="chain" id="PRO_5011485817" description="Autotransporter domain-containing protein" evidence="2">
    <location>
        <begin position="40"/>
        <end position="709"/>
    </location>
</feature>
<dbReference type="InterPro" id="IPR005546">
    <property type="entry name" value="Autotransporte_beta"/>
</dbReference>
<feature type="signal peptide" evidence="2">
    <location>
        <begin position="1"/>
        <end position="39"/>
    </location>
</feature>
<dbReference type="STRING" id="97481.SAMN05444853_10212"/>
<keyword evidence="2" id="KW-0732">Signal</keyword>
<evidence type="ECO:0000313" key="5">
    <source>
        <dbReference type="Proteomes" id="UP000198883"/>
    </source>
</evidence>
<evidence type="ECO:0000256" key="2">
    <source>
        <dbReference type="SAM" id="SignalP"/>
    </source>
</evidence>
<gene>
    <name evidence="4" type="ORF">SAMN05444853_10212</name>
</gene>
<evidence type="ECO:0000259" key="3">
    <source>
        <dbReference type="PROSITE" id="PS51208"/>
    </source>
</evidence>
<feature type="domain" description="Autotransporter" evidence="3">
    <location>
        <begin position="442"/>
        <end position="709"/>
    </location>
</feature>
<organism evidence="4 5">
    <name type="scientific">Phocoenobacter skyensis</name>
    <dbReference type="NCBI Taxonomy" id="97481"/>
    <lineage>
        <taxon>Bacteria</taxon>
        <taxon>Pseudomonadati</taxon>
        <taxon>Pseudomonadota</taxon>
        <taxon>Gammaproteobacteria</taxon>
        <taxon>Pasteurellales</taxon>
        <taxon>Pasteurellaceae</taxon>
        <taxon>Phocoenobacter</taxon>
    </lineage>
</organism>
<evidence type="ECO:0000313" key="4">
    <source>
        <dbReference type="EMBL" id="SEL94648.1"/>
    </source>
</evidence>
<evidence type="ECO:0000256" key="1">
    <source>
        <dbReference type="SAM" id="MobiDB-lite"/>
    </source>
</evidence>
<dbReference type="InterPro" id="IPR036709">
    <property type="entry name" value="Autotransporte_beta_dom_sf"/>
</dbReference>
<reference evidence="5" key="1">
    <citation type="submission" date="2016-10" db="EMBL/GenBank/DDBJ databases">
        <authorList>
            <person name="Varghese N."/>
            <person name="Submissions S."/>
        </authorList>
    </citation>
    <scope>NUCLEOTIDE SEQUENCE [LARGE SCALE GENOMIC DNA]</scope>
    <source>
        <strain evidence="5">DSM 24204</strain>
    </source>
</reference>
<dbReference type="PROSITE" id="PS51208">
    <property type="entry name" value="AUTOTRANSPORTER"/>
    <property type="match status" value="1"/>
</dbReference>
<proteinExistence type="predicted"/>
<dbReference type="Pfam" id="PF03797">
    <property type="entry name" value="Autotransporter"/>
    <property type="match status" value="1"/>
</dbReference>
<dbReference type="EMBL" id="FOBN01000002">
    <property type="protein sequence ID" value="SEL94648.1"/>
    <property type="molecule type" value="Genomic_DNA"/>
</dbReference>